<keyword evidence="2" id="KW-1185">Reference proteome</keyword>
<dbReference type="AlphaFoldDB" id="A0A0J1D4D5"/>
<proteinExistence type="predicted"/>
<reference evidence="1 2" key="1">
    <citation type="journal article" date="2015" name="Genome Announc.">
        <title>Draft Genome Sequence of Burkholderia sp. Strain PML1(12), an Ectomycorrhizosphere-Inhabiting Bacterium with Effective Mineral-Weathering Ability.</title>
        <authorList>
            <person name="Uroz S."/>
            <person name="Oger P."/>
        </authorList>
    </citation>
    <scope>NUCLEOTIDE SEQUENCE [LARGE SCALE GENOMIC DNA]</scope>
    <source>
        <strain evidence="2">PML1(12)</strain>
    </source>
</reference>
<comment type="caution">
    <text evidence="1">The sequence shown here is derived from an EMBL/GenBank/DDBJ whole genome shotgun (WGS) entry which is preliminary data.</text>
</comment>
<dbReference type="EMBL" id="AEJF01000024">
    <property type="protein sequence ID" value="KLU27531.1"/>
    <property type="molecule type" value="Genomic_DNA"/>
</dbReference>
<dbReference type="PATRIC" id="fig|908627.4.peg.852"/>
<dbReference type="RefSeq" id="WP_047845285.1">
    <property type="nucleotide sequence ID" value="NZ_AEJF01000024.1"/>
</dbReference>
<dbReference type="Proteomes" id="UP000035963">
    <property type="component" value="Unassembled WGS sequence"/>
</dbReference>
<protein>
    <submittedName>
        <fullName evidence="1">Uncharacterized protein</fullName>
    </submittedName>
</protein>
<sequence>MSSLSSSLPVTFSRPPPLLSARPAEATADANSAPAVALLTDTVREMLNAKSRNVCVVEDPAEISLAGINQARSATFHCMWCSLSP</sequence>
<organism evidence="1 2">
    <name type="scientific">Caballeronia mineralivorans PML1(12)</name>
    <dbReference type="NCBI Taxonomy" id="908627"/>
    <lineage>
        <taxon>Bacteria</taxon>
        <taxon>Pseudomonadati</taxon>
        <taxon>Pseudomonadota</taxon>
        <taxon>Betaproteobacteria</taxon>
        <taxon>Burkholderiales</taxon>
        <taxon>Burkholderiaceae</taxon>
        <taxon>Caballeronia</taxon>
    </lineage>
</organism>
<accession>A0A0J1D4D5</accession>
<evidence type="ECO:0000313" key="1">
    <source>
        <dbReference type="EMBL" id="KLU27531.1"/>
    </source>
</evidence>
<evidence type="ECO:0000313" key="2">
    <source>
        <dbReference type="Proteomes" id="UP000035963"/>
    </source>
</evidence>
<gene>
    <name evidence="1" type="ORF">EOS_03825</name>
</gene>
<name>A0A0J1D4D5_9BURK</name>